<dbReference type="AlphaFoldDB" id="A0A9D1FJK3"/>
<dbReference type="Gene3D" id="3.30.70.990">
    <property type="entry name" value="YajQ-like, domain 2"/>
    <property type="match status" value="1"/>
</dbReference>
<dbReference type="EMBL" id="DVJQ01000066">
    <property type="protein sequence ID" value="HIS74908.1"/>
    <property type="molecule type" value="Genomic_DNA"/>
</dbReference>
<dbReference type="NCBIfam" id="NF003819">
    <property type="entry name" value="PRK05412.1"/>
    <property type="match status" value="1"/>
</dbReference>
<evidence type="ECO:0000313" key="5">
    <source>
        <dbReference type="Proteomes" id="UP000886865"/>
    </source>
</evidence>
<evidence type="ECO:0000313" key="4">
    <source>
        <dbReference type="EMBL" id="HIS74908.1"/>
    </source>
</evidence>
<dbReference type="InterPro" id="IPR007551">
    <property type="entry name" value="YajQ/Smlt4090-like"/>
</dbReference>
<gene>
    <name evidence="4" type="ORF">IAA86_07800</name>
</gene>
<dbReference type="CDD" id="cd11740">
    <property type="entry name" value="YajQ_like"/>
    <property type="match status" value="1"/>
</dbReference>
<evidence type="ECO:0000256" key="3">
    <source>
        <dbReference type="HAMAP-Rule" id="MF_00632"/>
    </source>
</evidence>
<dbReference type="InterPro" id="IPR035570">
    <property type="entry name" value="UPF0234_N"/>
</dbReference>
<comment type="function">
    <text evidence="3">Nucleotide-binding protein.</text>
</comment>
<reference evidence="4" key="2">
    <citation type="journal article" date="2021" name="PeerJ">
        <title>Extensive microbial diversity within the chicken gut microbiome revealed by metagenomics and culture.</title>
        <authorList>
            <person name="Gilroy R."/>
            <person name="Ravi A."/>
            <person name="Getino M."/>
            <person name="Pursley I."/>
            <person name="Horton D.L."/>
            <person name="Alikhan N.F."/>
            <person name="Baker D."/>
            <person name="Gharbi K."/>
            <person name="Hall N."/>
            <person name="Watson M."/>
            <person name="Adriaenssens E.M."/>
            <person name="Foster-Nyarko E."/>
            <person name="Jarju S."/>
            <person name="Secka A."/>
            <person name="Antonio M."/>
            <person name="Oren A."/>
            <person name="Chaudhuri R.R."/>
            <person name="La Ragione R."/>
            <person name="Hildebrand F."/>
            <person name="Pallen M.J."/>
        </authorList>
    </citation>
    <scope>NUCLEOTIDE SEQUENCE</scope>
    <source>
        <strain evidence="4">CHK152-2871</strain>
    </source>
</reference>
<dbReference type="Gene3D" id="3.30.70.860">
    <property type="match status" value="1"/>
</dbReference>
<dbReference type="PANTHER" id="PTHR30476">
    <property type="entry name" value="UPF0234 PROTEIN YAJQ"/>
    <property type="match status" value="1"/>
</dbReference>
<dbReference type="HAMAP" id="MF_00632">
    <property type="entry name" value="UPF0234"/>
    <property type="match status" value="1"/>
</dbReference>
<dbReference type="GO" id="GO:0000166">
    <property type="term" value="F:nucleotide binding"/>
    <property type="evidence" value="ECO:0007669"/>
    <property type="project" value="UniProtKB-UniRule"/>
</dbReference>
<proteinExistence type="inferred from homology"/>
<organism evidence="4 5">
    <name type="scientific">Candidatus Galligastranaerophilus intestinavium</name>
    <dbReference type="NCBI Taxonomy" id="2840836"/>
    <lineage>
        <taxon>Bacteria</taxon>
        <taxon>Candidatus Galligastranaerophilus</taxon>
    </lineage>
</organism>
<dbReference type="Proteomes" id="UP000886865">
    <property type="component" value="Unassembled WGS sequence"/>
</dbReference>
<name>A0A9D1FJK3_9BACT</name>
<dbReference type="InterPro" id="IPR035571">
    <property type="entry name" value="UPF0234-like_C"/>
</dbReference>
<dbReference type="GO" id="GO:0005829">
    <property type="term" value="C:cytosol"/>
    <property type="evidence" value="ECO:0007669"/>
    <property type="project" value="TreeGrafter"/>
</dbReference>
<dbReference type="Pfam" id="PF04461">
    <property type="entry name" value="YajQ"/>
    <property type="match status" value="1"/>
</dbReference>
<sequence>MAKDCSFDVVSEFDKQELVNAVDQVKRELNSRFDLKGSNSDITLDADKSITITTSDDLKLRNILDILQTKMIKRNLSIKILDAQAPEAALGGNVRQVFNLKKGLSQELAKKITSAIKDSKLKVQASIQGEQVRVSGKSKDDLQDVIKLLKEKEDSFNIPLQFTNYR</sequence>
<dbReference type="InterPro" id="IPR036183">
    <property type="entry name" value="YajQ-like_sf"/>
</dbReference>
<evidence type="ECO:0000256" key="1">
    <source>
        <dbReference type="ARBA" id="ARBA00022741"/>
    </source>
</evidence>
<accession>A0A9D1FJK3</accession>
<reference evidence="4" key="1">
    <citation type="submission" date="2020-10" db="EMBL/GenBank/DDBJ databases">
        <authorList>
            <person name="Gilroy R."/>
        </authorList>
    </citation>
    <scope>NUCLEOTIDE SEQUENCE</scope>
    <source>
        <strain evidence="4">CHK152-2871</strain>
    </source>
</reference>
<comment type="caution">
    <text evidence="4">The sequence shown here is derived from an EMBL/GenBank/DDBJ whole genome shotgun (WGS) entry which is preliminary data.</text>
</comment>
<dbReference type="PANTHER" id="PTHR30476:SF0">
    <property type="entry name" value="UPF0234 PROTEIN YAJQ"/>
    <property type="match status" value="1"/>
</dbReference>
<comment type="similarity">
    <text evidence="2 3">Belongs to the YajQ family.</text>
</comment>
<evidence type="ECO:0000256" key="2">
    <source>
        <dbReference type="ARBA" id="ARBA00093450"/>
    </source>
</evidence>
<protein>
    <recommendedName>
        <fullName evidence="3">Nucleotide-binding protein IAA86_07800</fullName>
    </recommendedName>
</protein>
<dbReference type="SUPFAM" id="SSF89963">
    <property type="entry name" value="YajQ-like"/>
    <property type="match status" value="2"/>
</dbReference>
<keyword evidence="1 3" id="KW-0547">Nucleotide-binding</keyword>